<keyword evidence="3" id="KW-0479">Metal-binding</keyword>
<accession>A0A2P2EC88</accession>
<keyword evidence="2" id="KW-0001">2Fe-2S</keyword>
<dbReference type="InterPro" id="IPR052371">
    <property type="entry name" value="BFD-associated_ferredoxin"/>
</dbReference>
<evidence type="ECO:0000256" key="4">
    <source>
        <dbReference type="ARBA" id="ARBA00022982"/>
    </source>
</evidence>
<gene>
    <name evidence="10" type="ORF">PbB2_02351</name>
</gene>
<dbReference type="Proteomes" id="UP000245086">
    <property type="component" value="Unassembled WGS sequence"/>
</dbReference>
<keyword evidence="11" id="KW-1185">Reference proteome</keyword>
<proteinExistence type="inferred from homology"/>
<keyword evidence="1" id="KW-0813">Transport</keyword>
<keyword evidence="4" id="KW-0249">Electron transport</keyword>
<dbReference type="InterPro" id="IPR041854">
    <property type="entry name" value="BFD-like_2Fe2S-bd_dom_sf"/>
</dbReference>
<name>A0A2P2EC88_9PROT</name>
<dbReference type="PANTHER" id="PTHR37424">
    <property type="entry name" value="BACTERIOFERRITIN-ASSOCIATED FERREDOXIN"/>
    <property type="match status" value="1"/>
</dbReference>
<dbReference type="OrthoDB" id="7428628at2"/>
<dbReference type="Gene3D" id="1.10.10.1100">
    <property type="entry name" value="BFD-like [2Fe-2S]-binding domain"/>
    <property type="match status" value="1"/>
</dbReference>
<feature type="domain" description="BFD-like [2Fe-2S]-binding" evidence="9">
    <location>
        <begin position="2"/>
        <end position="50"/>
    </location>
</feature>
<dbReference type="GO" id="GO:0046872">
    <property type="term" value="F:metal ion binding"/>
    <property type="evidence" value="ECO:0007669"/>
    <property type="project" value="UniProtKB-KW"/>
</dbReference>
<dbReference type="EMBL" id="BFBR01000007">
    <property type="protein sequence ID" value="GBF58663.1"/>
    <property type="molecule type" value="Genomic_DNA"/>
</dbReference>
<dbReference type="AlphaFoldDB" id="A0A2P2EC88"/>
<keyword evidence="6" id="KW-0411">Iron-sulfur</keyword>
<comment type="caution">
    <text evidence="10">The sequence shown here is derived from an EMBL/GenBank/DDBJ whole genome shotgun (WGS) entry which is preliminary data.</text>
</comment>
<evidence type="ECO:0000256" key="8">
    <source>
        <dbReference type="ARBA" id="ARBA00046332"/>
    </source>
</evidence>
<dbReference type="RefSeq" id="WP_108985520.1">
    <property type="nucleotide sequence ID" value="NZ_BFBR01000007.1"/>
</dbReference>
<comment type="similarity">
    <text evidence="8">Belongs to the Bfd family.</text>
</comment>
<evidence type="ECO:0000256" key="1">
    <source>
        <dbReference type="ARBA" id="ARBA00022448"/>
    </source>
</evidence>
<evidence type="ECO:0000256" key="3">
    <source>
        <dbReference type="ARBA" id="ARBA00022723"/>
    </source>
</evidence>
<evidence type="ECO:0000259" key="9">
    <source>
        <dbReference type="Pfam" id="PF04324"/>
    </source>
</evidence>
<evidence type="ECO:0000256" key="6">
    <source>
        <dbReference type="ARBA" id="ARBA00023014"/>
    </source>
</evidence>
<dbReference type="PANTHER" id="PTHR37424:SF1">
    <property type="entry name" value="BACTERIOFERRITIN-ASSOCIATED FERREDOXIN"/>
    <property type="match status" value="1"/>
</dbReference>
<sequence length="61" mass="6912">MYVCNCNGIRERVVHEAIADGARVPAEIFQRQGCRAQCGRCVPDMQDMIDQQNKVFRLAAE</sequence>
<evidence type="ECO:0000256" key="5">
    <source>
        <dbReference type="ARBA" id="ARBA00023004"/>
    </source>
</evidence>
<evidence type="ECO:0000256" key="7">
    <source>
        <dbReference type="ARBA" id="ARBA00039386"/>
    </source>
</evidence>
<reference evidence="10 11" key="1">
    <citation type="journal article" date="2018" name="Genome Announc.">
        <title>Draft Genome Sequence of "Candidatus Phycosocius bacilliformis," an Alphaproteobacterial Ectosymbiont of the Hydrocarbon-Producing Green Alga Botryococcus braunii.</title>
        <authorList>
            <person name="Tanabe Y."/>
            <person name="Yamaguchi H."/>
            <person name="Watanabe M.M."/>
        </authorList>
    </citation>
    <scope>NUCLEOTIDE SEQUENCE [LARGE SCALE GENOMIC DNA]</scope>
    <source>
        <strain evidence="10 11">BOTRYCO-2</strain>
    </source>
</reference>
<evidence type="ECO:0000256" key="2">
    <source>
        <dbReference type="ARBA" id="ARBA00022714"/>
    </source>
</evidence>
<evidence type="ECO:0000313" key="11">
    <source>
        <dbReference type="Proteomes" id="UP000245086"/>
    </source>
</evidence>
<protein>
    <recommendedName>
        <fullName evidence="7">Bacterioferritin-associated ferredoxin</fullName>
    </recommendedName>
</protein>
<evidence type="ECO:0000313" key="10">
    <source>
        <dbReference type="EMBL" id="GBF58663.1"/>
    </source>
</evidence>
<dbReference type="GO" id="GO:0051537">
    <property type="term" value="F:2 iron, 2 sulfur cluster binding"/>
    <property type="evidence" value="ECO:0007669"/>
    <property type="project" value="UniProtKB-KW"/>
</dbReference>
<keyword evidence="5" id="KW-0408">Iron</keyword>
<dbReference type="InterPro" id="IPR007419">
    <property type="entry name" value="BFD-like_2Fe2S-bd_dom"/>
</dbReference>
<dbReference type="Pfam" id="PF04324">
    <property type="entry name" value="Fer2_BFD"/>
    <property type="match status" value="1"/>
</dbReference>
<organism evidence="10 11">
    <name type="scientific">Candidatus Phycosocius bacilliformis</name>
    <dbReference type="NCBI Taxonomy" id="1445552"/>
    <lineage>
        <taxon>Bacteria</taxon>
        <taxon>Pseudomonadati</taxon>
        <taxon>Pseudomonadota</taxon>
        <taxon>Alphaproteobacteria</taxon>
        <taxon>Caulobacterales</taxon>
        <taxon>Caulobacterales incertae sedis</taxon>
        <taxon>Candidatus Phycosocius</taxon>
    </lineage>
</organism>